<evidence type="ECO:0000313" key="3">
    <source>
        <dbReference type="Proteomes" id="UP000233597"/>
    </source>
</evidence>
<feature type="region of interest" description="Disordered" evidence="1">
    <location>
        <begin position="165"/>
        <end position="190"/>
    </location>
</feature>
<dbReference type="Pfam" id="PF02620">
    <property type="entry name" value="YceD"/>
    <property type="match status" value="1"/>
</dbReference>
<feature type="compositionally biased region" description="Basic and acidic residues" evidence="1">
    <location>
        <begin position="181"/>
        <end position="190"/>
    </location>
</feature>
<name>A0A2N3KJI6_9PROT</name>
<reference evidence="2 3" key="1">
    <citation type="submission" date="2017-09" db="EMBL/GenBank/DDBJ databases">
        <title>Biodiversity and function of Thalassospira species in the particle-attached aromatic-hydrocarbon-degrading consortia from the surface seawater of the South China Sea.</title>
        <authorList>
            <person name="Dong C."/>
            <person name="Liu R."/>
            <person name="Shao Z."/>
        </authorList>
    </citation>
    <scope>NUCLEOTIDE SEQUENCE [LARGE SCALE GENOMIC DNA]</scope>
    <source>
        <strain evidence="2 3">CSC1P2</strain>
    </source>
</reference>
<comment type="caution">
    <text evidence="2">The sequence shown here is derived from an EMBL/GenBank/DDBJ whole genome shotgun (WGS) entry which is preliminary data.</text>
</comment>
<dbReference type="OrthoDB" id="8443793at2"/>
<evidence type="ECO:0000313" key="2">
    <source>
        <dbReference type="EMBL" id="PKR50705.1"/>
    </source>
</evidence>
<organism evidence="2 3">
    <name type="scientific">Thalassospira marina</name>
    <dbReference type="NCBI Taxonomy" id="2048283"/>
    <lineage>
        <taxon>Bacteria</taxon>
        <taxon>Pseudomonadati</taxon>
        <taxon>Pseudomonadota</taxon>
        <taxon>Alphaproteobacteria</taxon>
        <taxon>Rhodospirillales</taxon>
        <taxon>Thalassospiraceae</taxon>
        <taxon>Thalassospira</taxon>
    </lineage>
</organism>
<sequence>MSENLTPEFSRIVKVHELTAKKTTHDIEASAAERAALADRFELISIEKLVAKLTLTVAGNGEVTVRGPLHAEITQRCVVSLEPVPETVDDEIEVLYSPHVSEENLPSTADDLEGLSEEELMALLEQPEPLTDGMIDLGEVASQFLAISMDPYPRKEGVDIDEFAEEEEVEEKPNPFAKLAGLKDKLENKN</sequence>
<protein>
    <recommendedName>
        <fullName evidence="4">DUF177 domain-containing protein</fullName>
    </recommendedName>
</protein>
<dbReference type="Proteomes" id="UP000233597">
    <property type="component" value="Unassembled WGS sequence"/>
</dbReference>
<dbReference type="AlphaFoldDB" id="A0A2N3KJI6"/>
<dbReference type="EMBL" id="NWTK01000015">
    <property type="protein sequence ID" value="PKR50705.1"/>
    <property type="molecule type" value="Genomic_DNA"/>
</dbReference>
<dbReference type="InterPro" id="IPR003772">
    <property type="entry name" value="YceD"/>
</dbReference>
<dbReference type="RefSeq" id="WP_101269761.1">
    <property type="nucleotide sequence ID" value="NZ_NWTK01000015.1"/>
</dbReference>
<accession>A0A2N3KJI6</accession>
<proteinExistence type="predicted"/>
<gene>
    <name evidence="2" type="ORF">COO20_19890</name>
</gene>
<evidence type="ECO:0008006" key="4">
    <source>
        <dbReference type="Google" id="ProtNLM"/>
    </source>
</evidence>
<evidence type="ECO:0000256" key="1">
    <source>
        <dbReference type="SAM" id="MobiDB-lite"/>
    </source>
</evidence>